<accession>V5IGK1</accession>
<reference evidence="2" key="1">
    <citation type="journal article" date="2015" name="Sci. Rep.">
        <title>Tissue- and time-dependent transcription in Ixodes ricinus salivary glands and midguts when blood feeding on the vertebrate host.</title>
        <authorList>
            <person name="Kotsyfakis M."/>
            <person name="Schwarz A."/>
            <person name="Erhart J."/>
            <person name="Ribeiro J.M."/>
        </authorList>
    </citation>
    <scope>NUCLEOTIDE SEQUENCE</scope>
    <source>
        <tissue evidence="2">Salivary gland and midgut</tissue>
    </source>
</reference>
<feature type="chain" id="PRO_5004736829" evidence="1">
    <location>
        <begin position="27"/>
        <end position="122"/>
    </location>
</feature>
<dbReference type="EMBL" id="GANP01006547">
    <property type="protein sequence ID" value="JAB77921.1"/>
    <property type="molecule type" value="mRNA"/>
</dbReference>
<keyword evidence="1" id="KW-0732">Signal</keyword>
<dbReference type="AlphaFoldDB" id="V5IGK1"/>
<name>V5IGK1_IXORI</name>
<evidence type="ECO:0000256" key="1">
    <source>
        <dbReference type="SAM" id="SignalP"/>
    </source>
</evidence>
<proteinExistence type="evidence at transcript level"/>
<sequence>IYCNISNMQLVLFAVVLLLPAFQVEGERYRRAIFPDPCFRLFFGGADIFCQLNGTIGFQAYDPDKCNVRCRGSTQTLSLPDNVCSEGRLPCRDVGEEALREWKDELEKRRTASASLVNVIRK</sequence>
<organism evidence="2">
    <name type="scientific">Ixodes ricinus</name>
    <name type="common">Common tick</name>
    <name type="synonym">Acarus ricinus</name>
    <dbReference type="NCBI Taxonomy" id="34613"/>
    <lineage>
        <taxon>Eukaryota</taxon>
        <taxon>Metazoa</taxon>
        <taxon>Ecdysozoa</taxon>
        <taxon>Arthropoda</taxon>
        <taxon>Chelicerata</taxon>
        <taxon>Arachnida</taxon>
        <taxon>Acari</taxon>
        <taxon>Parasitiformes</taxon>
        <taxon>Ixodida</taxon>
        <taxon>Ixodoidea</taxon>
        <taxon>Ixodidae</taxon>
        <taxon>Ixodinae</taxon>
        <taxon>Ixodes</taxon>
    </lineage>
</organism>
<protein>
    <submittedName>
        <fullName evidence="2">Putative secreted protein</fullName>
    </submittedName>
</protein>
<evidence type="ECO:0000313" key="2">
    <source>
        <dbReference type="EMBL" id="JAB77921.1"/>
    </source>
</evidence>
<feature type="non-terminal residue" evidence="2">
    <location>
        <position position="1"/>
    </location>
</feature>
<feature type="signal peptide" evidence="1">
    <location>
        <begin position="1"/>
        <end position="26"/>
    </location>
</feature>